<gene>
    <name evidence="11" type="primary">TBC1D1</name>
</gene>
<dbReference type="Gene3D" id="1.10.472.80">
    <property type="entry name" value="Ypt/Rab-GAP domain of gyp1p, domain 3"/>
    <property type="match status" value="1"/>
</dbReference>
<dbReference type="InterPro" id="IPR050302">
    <property type="entry name" value="Rab_GAP_TBC_domain"/>
</dbReference>
<feature type="compositionally biased region" description="Polar residues" evidence="8">
    <location>
        <begin position="23"/>
        <end position="33"/>
    </location>
</feature>
<feature type="region of interest" description="Disordered" evidence="8">
    <location>
        <begin position="1"/>
        <end position="33"/>
    </location>
</feature>
<dbReference type="Ensembl" id="ENSATET00000062297.2">
    <property type="protein sequence ID" value="ENSATEP00000044846.1"/>
    <property type="gene ID" value="ENSATEG00000019971.3"/>
</dbReference>
<evidence type="ECO:0000256" key="5">
    <source>
        <dbReference type="ARBA" id="ARBA00055418"/>
    </source>
</evidence>
<dbReference type="Gene3D" id="2.30.29.30">
    <property type="entry name" value="Pleckstrin-homology domain (PH domain)/Phosphotyrosine-binding domain (PTB)"/>
    <property type="match status" value="2"/>
</dbReference>
<dbReference type="InterPro" id="IPR021785">
    <property type="entry name" value="DUF3350"/>
</dbReference>
<reference evidence="11" key="1">
    <citation type="submission" date="2021-04" db="EMBL/GenBank/DDBJ databases">
        <authorList>
            <consortium name="Wellcome Sanger Institute Data Sharing"/>
        </authorList>
    </citation>
    <scope>NUCLEOTIDE SEQUENCE [LARGE SCALE GENOMIC DNA]</scope>
</reference>
<evidence type="ECO:0000259" key="10">
    <source>
        <dbReference type="PROSITE" id="PS50086"/>
    </source>
</evidence>
<comment type="subcellular location">
    <subcellularLocation>
        <location evidence="1">Nucleus</location>
    </subcellularLocation>
</comment>
<reference evidence="11" key="2">
    <citation type="submission" date="2025-08" db="UniProtKB">
        <authorList>
            <consortium name="Ensembl"/>
        </authorList>
    </citation>
    <scope>IDENTIFICATION</scope>
</reference>
<dbReference type="Gene3D" id="1.10.8.270">
    <property type="entry name" value="putative rabgap domain of human tbc1 domain family member 14 like domains"/>
    <property type="match status" value="1"/>
</dbReference>
<dbReference type="FunFam" id="1.10.10.2750:FF:000001">
    <property type="entry name" value="TBC1 domain family member 1 isoform X2"/>
    <property type="match status" value="1"/>
</dbReference>
<comment type="function">
    <text evidence="5">May act as a GTPase-activating protein for Rab family protein(s). May play a role in the cell cycle and differentiation of various tissues. Involved in the trafficking and translocation of GLUT4-containing vesicles and insulin-stimulated glucose uptake into cells.</text>
</comment>
<reference evidence="11" key="3">
    <citation type="submission" date="2025-09" db="UniProtKB">
        <authorList>
            <consortium name="Ensembl"/>
        </authorList>
    </citation>
    <scope>IDENTIFICATION</scope>
</reference>
<evidence type="ECO:0000256" key="4">
    <source>
        <dbReference type="ARBA" id="ARBA00023242"/>
    </source>
</evidence>
<dbReference type="AlphaFoldDB" id="A0A7N6A7P1"/>
<feature type="compositionally biased region" description="Basic and acidic residues" evidence="8">
    <location>
        <begin position="1209"/>
        <end position="1224"/>
    </location>
</feature>
<feature type="region of interest" description="Disordered" evidence="8">
    <location>
        <begin position="1199"/>
        <end position="1245"/>
    </location>
</feature>
<dbReference type="InterPro" id="IPR006020">
    <property type="entry name" value="PTB/PI_dom"/>
</dbReference>
<feature type="domain" description="PID" evidence="9">
    <location>
        <begin position="323"/>
        <end position="433"/>
    </location>
</feature>
<dbReference type="SMART" id="SM00462">
    <property type="entry name" value="PTB"/>
    <property type="match status" value="2"/>
</dbReference>
<name>A0A7N6A7P1_ANATE</name>
<feature type="compositionally biased region" description="Polar residues" evidence="8">
    <location>
        <begin position="1227"/>
        <end position="1245"/>
    </location>
</feature>
<evidence type="ECO:0000256" key="6">
    <source>
        <dbReference type="ARBA" id="ARBA00072011"/>
    </source>
</evidence>
<keyword evidence="3" id="KW-0597">Phosphoprotein</keyword>
<feature type="domain" description="Rab-GAP TBC" evidence="10">
    <location>
        <begin position="841"/>
        <end position="1035"/>
    </location>
</feature>
<dbReference type="FunFam" id="1.10.8.270:FF:000001">
    <property type="entry name" value="TBC1 domain family member 1"/>
    <property type="match status" value="1"/>
</dbReference>
<dbReference type="Pfam" id="PF00640">
    <property type="entry name" value="PID"/>
    <property type="match status" value="1"/>
</dbReference>
<dbReference type="SMART" id="SM00164">
    <property type="entry name" value="TBC"/>
    <property type="match status" value="1"/>
</dbReference>
<dbReference type="PROSITE" id="PS50086">
    <property type="entry name" value="TBC_RABGAP"/>
    <property type="match status" value="1"/>
</dbReference>
<evidence type="ECO:0000313" key="11">
    <source>
        <dbReference type="Ensembl" id="ENSATEP00000044846.1"/>
    </source>
</evidence>
<feature type="compositionally biased region" description="Polar residues" evidence="8">
    <location>
        <begin position="623"/>
        <end position="654"/>
    </location>
</feature>
<accession>A0A7N6A7P1</accession>
<evidence type="ECO:0000256" key="7">
    <source>
        <dbReference type="SAM" id="Coils"/>
    </source>
</evidence>
<feature type="region of interest" description="Disordered" evidence="8">
    <location>
        <begin position="606"/>
        <end position="659"/>
    </location>
</feature>
<evidence type="ECO:0000259" key="9">
    <source>
        <dbReference type="PROSITE" id="PS01179"/>
    </source>
</evidence>
<sequence>MEGLYFEVKPGRDEPRRPRSSEKPCSNLTSNHRSCPSFSYLASSTQCPQKATSWKRTATWEGNKEEEGEEEEVRYMLTLVGSLPVHHLTTMVMLPWVVAEIRRSRPAGKEPVTVFLYVTASWVRCVSFVGQGIVWDPLTHAVLFECRPHQVTKLIHNSQEPSSFACLVRDDPSCACYVFQCQDSTKVPEIISTLRQAGKCSARNDDITAISKKASTAFAKKFEVLFCGRASVADKKAPPALIDECIEKFSQLHGSGTNDKGGNSGSLMGGLRRALSFQSNGLGGAVGNGATGSPTIGKRPVLFKRDPSFPCLQALDENGLSPEIAHTNTTDALSRTADVQPTSLQENRTMLFTVGRSQIFLVSPDTKKVVIEKSFREISFCSQGIRHVDHFGFICRETVEGGSCHFVCYVFQCTDESLVDEIMLTLKQAFSVAALQQNAKTQSQQCDGCPMQELHKLCERIEGLHPSKTKLELQRHLATLDNQEQASVFENTMVMSLARPMSDQDENELVMANLRNLYEERQRSHQHTLPGDSKQVTLHGNFTCLSSRQRLEQFKSRAKRSLTESLEASLVILNVNALMPFHLLRCHNSTGDLKHLDPSLTFTPFSSPLPGDAQPQGLRRRANTFSHSPTTSSVLEYSPSQTLSQTPQDPTTASKPKLVRHYSVSTDTPHQNNDVAALSTTNTAHGVEESPLRSHRHSWRQQIFLRVATPQKNTDTSGKKGHSNYFIPPRLKPHRPPCGGNGDSSMKMVPEETPKRSKEELRELWRKAILQQILLQRMERENQKLQASESDLQNKRLKLDYEEITPCLKEVTLVWEKMLGTPARAKVKFDTETIHAAVAQGVPRQHRGEIWKFLSEQYLLKQAVPSRPPAIDTPYKELLKQLTSQQHAILIDLGRTFPTHPYFQAQLGAGQLSLYNLLKAYSLLDPEVGYCQGLSFIAGVLLLHMGEEDAFNMLKFLMYDAGLRKQYRPDMIILQIQMYQLSRLLHDYHRDLYSHLEQQEIGPSLYATPWFLTAFASHFPLGFVARVFDMLFLQGSEVIFKVALSLLGSHKPLILQHDSLESIVDFIKTTLPNLGLVQMEKTINQVCEMDVSKQLQAYEVEYHVLQDELLDTPPTLNQQQRAAQLERTNQSLRQQNLDLLEELQVSHARVCSLESQVESLVQSENQLREQVSALEEEKQQLLSTVTRLQDLLTSLGIRITPDGQTLPPPKERHAATEENKEELGNRTVDSLLQPLSTESSQSPSK</sequence>
<dbReference type="PROSITE" id="PS01179">
    <property type="entry name" value="PID"/>
    <property type="match status" value="1"/>
</dbReference>
<dbReference type="SUPFAM" id="SSF47923">
    <property type="entry name" value="Ypt/Rab-GAP domain of gyp1p"/>
    <property type="match status" value="2"/>
</dbReference>
<dbReference type="GO" id="GO:0005096">
    <property type="term" value="F:GTPase activator activity"/>
    <property type="evidence" value="ECO:0007669"/>
    <property type="project" value="UniProtKB-KW"/>
</dbReference>
<protein>
    <recommendedName>
        <fullName evidence="6">TBC1 domain family member 1</fullName>
    </recommendedName>
</protein>
<dbReference type="GO" id="GO:0005634">
    <property type="term" value="C:nucleus"/>
    <property type="evidence" value="ECO:0007669"/>
    <property type="project" value="UniProtKB-SubCell"/>
</dbReference>
<dbReference type="Proteomes" id="UP000265040">
    <property type="component" value="Chromosome 1"/>
</dbReference>
<dbReference type="PANTHER" id="PTHR47219">
    <property type="entry name" value="RAB GTPASE-ACTIVATING PROTEIN 1-LIKE"/>
    <property type="match status" value="1"/>
</dbReference>
<keyword evidence="2" id="KW-0343">GTPase activation</keyword>
<dbReference type="InterPro" id="IPR011993">
    <property type="entry name" value="PH-like_dom_sf"/>
</dbReference>
<dbReference type="Pfam" id="PF00566">
    <property type="entry name" value="RabGAP-TBC"/>
    <property type="match status" value="1"/>
</dbReference>
<proteinExistence type="predicted"/>
<evidence type="ECO:0000256" key="3">
    <source>
        <dbReference type="ARBA" id="ARBA00022553"/>
    </source>
</evidence>
<organism evidence="11 12">
    <name type="scientific">Anabas testudineus</name>
    <name type="common">Climbing perch</name>
    <name type="synonym">Anthias testudineus</name>
    <dbReference type="NCBI Taxonomy" id="64144"/>
    <lineage>
        <taxon>Eukaryota</taxon>
        <taxon>Metazoa</taxon>
        <taxon>Chordata</taxon>
        <taxon>Craniata</taxon>
        <taxon>Vertebrata</taxon>
        <taxon>Euteleostomi</taxon>
        <taxon>Actinopterygii</taxon>
        <taxon>Neopterygii</taxon>
        <taxon>Teleostei</taxon>
        <taxon>Neoteleostei</taxon>
        <taxon>Acanthomorphata</taxon>
        <taxon>Anabantaria</taxon>
        <taxon>Anabantiformes</taxon>
        <taxon>Anabantoidei</taxon>
        <taxon>Anabantidae</taxon>
        <taxon>Anabas</taxon>
    </lineage>
</organism>
<dbReference type="CDD" id="cd00934">
    <property type="entry name" value="PTB"/>
    <property type="match status" value="1"/>
</dbReference>
<dbReference type="GeneTree" id="ENSGT00940000157949"/>
<evidence type="ECO:0000256" key="2">
    <source>
        <dbReference type="ARBA" id="ARBA00022468"/>
    </source>
</evidence>
<dbReference type="FunFam" id="1.10.472.80:FF:000003">
    <property type="entry name" value="Putative TBC1 domain family member 1"/>
    <property type="match status" value="1"/>
</dbReference>
<dbReference type="CDD" id="cd01269">
    <property type="entry name" value="PTB_TBC1D1_like"/>
    <property type="match status" value="1"/>
</dbReference>
<dbReference type="InterPro" id="IPR035969">
    <property type="entry name" value="Rab-GAP_TBC_sf"/>
</dbReference>
<dbReference type="PANTHER" id="PTHR47219:SF18">
    <property type="entry name" value="TBC1 DOMAIN FAMILY MEMBER 1 ISOFORM X1"/>
    <property type="match status" value="1"/>
</dbReference>
<keyword evidence="7" id="KW-0175">Coiled coil</keyword>
<dbReference type="SUPFAM" id="SSF50729">
    <property type="entry name" value="PH domain-like"/>
    <property type="match status" value="2"/>
</dbReference>
<dbReference type="Gene3D" id="1.10.10.2750">
    <property type="match status" value="1"/>
</dbReference>
<evidence type="ECO:0000256" key="1">
    <source>
        <dbReference type="ARBA" id="ARBA00004123"/>
    </source>
</evidence>
<dbReference type="Pfam" id="PF11830">
    <property type="entry name" value="DUF3350"/>
    <property type="match status" value="1"/>
</dbReference>
<evidence type="ECO:0000313" key="12">
    <source>
        <dbReference type="Proteomes" id="UP000265040"/>
    </source>
</evidence>
<feature type="region of interest" description="Disordered" evidence="8">
    <location>
        <begin position="711"/>
        <end position="752"/>
    </location>
</feature>
<feature type="compositionally biased region" description="Basic and acidic residues" evidence="8">
    <location>
        <begin position="9"/>
        <end position="22"/>
    </location>
</feature>
<evidence type="ECO:0000256" key="8">
    <source>
        <dbReference type="SAM" id="MobiDB-lite"/>
    </source>
</evidence>
<feature type="coiled-coil region" evidence="7">
    <location>
        <begin position="1115"/>
        <end position="1191"/>
    </location>
</feature>
<keyword evidence="12" id="KW-1185">Reference proteome</keyword>
<dbReference type="InterPro" id="IPR000195">
    <property type="entry name" value="Rab-GAP-TBC_dom"/>
</dbReference>
<keyword evidence="4" id="KW-0539">Nucleus</keyword>